<sequence>MTVVAEAVSPRSLIPGALFDRLTDRIADTDDLPHALAERIVDQTLAFLCACATERGSGLAPSPLVDLGWHAFILHTKEYAEFCDRVAGGYIHHVPEPDRDTSIAHRYAELTRAVSAIASAGFPVDPDLWSLRAANCSSGDDGCRASGKDGNENTDTNGR</sequence>
<proteinExistence type="predicted"/>
<evidence type="ECO:0000313" key="2">
    <source>
        <dbReference type="EMBL" id="MFB9684193.1"/>
    </source>
</evidence>
<feature type="compositionally biased region" description="Basic and acidic residues" evidence="1">
    <location>
        <begin position="141"/>
        <end position="151"/>
    </location>
</feature>
<gene>
    <name evidence="2" type="ORF">ACFFTO_08350</name>
</gene>
<protein>
    <submittedName>
        <fullName evidence="2">Glycine-rich domain-containing protein</fullName>
    </submittedName>
</protein>
<name>A0ABV5TYK7_9PSEU</name>
<dbReference type="Proteomes" id="UP001589535">
    <property type="component" value="Unassembled WGS sequence"/>
</dbReference>
<feature type="region of interest" description="Disordered" evidence="1">
    <location>
        <begin position="137"/>
        <end position="159"/>
    </location>
</feature>
<organism evidence="2 3">
    <name type="scientific">Amycolatopsis plumensis</name>
    <dbReference type="NCBI Taxonomy" id="236508"/>
    <lineage>
        <taxon>Bacteria</taxon>
        <taxon>Bacillati</taxon>
        <taxon>Actinomycetota</taxon>
        <taxon>Actinomycetes</taxon>
        <taxon>Pseudonocardiales</taxon>
        <taxon>Pseudonocardiaceae</taxon>
        <taxon>Amycolatopsis</taxon>
    </lineage>
</organism>
<keyword evidence="3" id="KW-1185">Reference proteome</keyword>
<accession>A0ABV5TYK7</accession>
<evidence type="ECO:0000256" key="1">
    <source>
        <dbReference type="SAM" id="MobiDB-lite"/>
    </source>
</evidence>
<comment type="caution">
    <text evidence="2">The sequence shown here is derived from an EMBL/GenBank/DDBJ whole genome shotgun (WGS) entry which is preliminary data.</text>
</comment>
<dbReference type="EMBL" id="JBHMBK010000004">
    <property type="protein sequence ID" value="MFB9684193.1"/>
    <property type="molecule type" value="Genomic_DNA"/>
</dbReference>
<dbReference type="RefSeq" id="WP_378190799.1">
    <property type="nucleotide sequence ID" value="NZ_JBHMBK010000004.1"/>
</dbReference>
<reference evidence="2 3" key="1">
    <citation type="submission" date="2024-09" db="EMBL/GenBank/DDBJ databases">
        <authorList>
            <person name="Sun Q."/>
            <person name="Mori K."/>
        </authorList>
    </citation>
    <scope>NUCLEOTIDE SEQUENCE [LARGE SCALE GENOMIC DNA]</scope>
    <source>
        <strain evidence="2 3">JCM 13852</strain>
    </source>
</reference>
<evidence type="ECO:0000313" key="3">
    <source>
        <dbReference type="Proteomes" id="UP001589535"/>
    </source>
</evidence>